<dbReference type="Pfam" id="PF08459">
    <property type="entry name" value="UvrC_RNaseH_dom"/>
    <property type="match status" value="1"/>
</dbReference>
<dbReference type="PANTHER" id="PTHR30562">
    <property type="entry name" value="UVRC/OXIDOREDUCTASE"/>
    <property type="match status" value="1"/>
</dbReference>
<evidence type="ECO:0000256" key="2">
    <source>
        <dbReference type="ARBA" id="ARBA00022763"/>
    </source>
</evidence>
<evidence type="ECO:0000259" key="8">
    <source>
        <dbReference type="PROSITE" id="PS50151"/>
    </source>
</evidence>
<dbReference type="InterPro" id="IPR038476">
    <property type="entry name" value="UvrC_RNase_H_dom_sf"/>
</dbReference>
<dbReference type="SUPFAM" id="SSF47781">
    <property type="entry name" value="RuvA domain 2-like"/>
    <property type="match status" value="1"/>
</dbReference>
<comment type="subcellular location">
    <subcellularLocation>
        <location evidence="6">Cytoplasm</location>
    </subcellularLocation>
</comment>
<feature type="compositionally biased region" description="Low complexity" evidence="7">
    <location>
        <begin position="739"/>
        <end position="750"/>
    </location>
</feature>
<organism evidence="11 12">
    <name type="scientific">Adlercreutzia faecimuris</name>
    <dbReference type="NCBI Taxonomy" id="2897341"/>
    <lineage>
        <taxon>Bacteria</taxon>
        <taxon>Bacillati</taxon>
        <taxon>Actinomycetota</taxon>
        <taxon>Coriobacteriia</taxon>
        <taxon>Eggerthellales</taxon>
        <taxon>Eggerthellaceae</taxon>
        <taxon>Adlercreutzia</taxon>
    </lineage>
</organism>
<evidence type="ECO:0000259" key="10">
    <source>
        <dbReference type="PROSITE" id="PS50165"/>
    </source>
</evidence>
<name>A0ABS9WG81_9ACTN</name>
<accession>A0ABS9WG81</accession>
<keyword evidence="4 6" id="KW-0267">Excision nuclease</keyword>
<evidence type="ECO:0000256" key="4">
    <source>
        <dbReference type="ARBA" id="ARBA00022881"/>
    </source>
</evidence>
<dbReference type="Pfam" id="PF01541">
    <property type="entry name" value="GIY-YIG"/>
    <property type="match status" value="1"/>
</dbReference>
<evidence type="ECO:0000256" key="1">
    <source>
        <dbReference type="ARBA" id="ARBA00022490"/>
    </source>
</evidence>
<feature type="domain" description="GIY-YIG" evidence="9">
    <location>
        <begin position="50"/>
        <end position="128"/>
    </location>
</feature>
<dbReference type="SUPFAM" id="SSF46600">
    <property type="entry name" value="C-terminal UvrC-binding domain of UvrB"/>
    <property type="match status" value="1"/>
</dbReference>
<evidence type="ECO:0000256" key="3">
    <source>
        <dbReference type="ARBA" id="ARBA00022769"/>
    </source>
</evidence>
<protein>
    <recommendedName>
        <fullName evidence="6">UvrABC system protein C</fullName>
        <shortName evidence="6">Protein UvrC</shortName>
    </recommendedName>
    <alternativeName>
        <fullName evidence="6">Excinuclease ABC subunit C</fullName>
    </alternativeName>
</protein>
<dbReference type="EMBL" id="JAJMLW010000002">
    <property type="protein sequence ID" value="MCI2241863.1"/>
    <property type="molecule type" value="Genomic_DNA"/>
</dbReference>
<keyword evidence="3 6" id="KW-0228">DNA excision</keyword>
<evidence type="ECO:0000313" key="11">
    <source>
        <dbReference type="EMBL" id="MCI2241863.1"/>
    </source>
</evidence>
<evidence type="ECO:0000259" key="9">
    <source>
        <dbReference type="PROSITE" id="PS50164"/>
    </source>
</evidence>
<dbReference type="Pfam" id="PF22920">
    <property type="entry name" value="UvrC_RNaseH"/>
    <property type="match status" value="1"/>
</dbReference>
<dbReference type="Gene3D" id="3.40.1440.10">
    <property type="entry name" value="GIY-YIG endonuclease"/>
    <property type="match status" value="1"/>
</dbReference>
<evidence type="ECO:0000313" key="12">
    <source>
        <dbReference type="Proteomes" id="UP001430755"/>
    </source>
</evidence>
<dbReference type="PANTHER" id="PTHR30562:SF1">
    <property type="entry name" value="UVRABC SYSTEM PROTEIN C"/>
    <property type="match status" value="1"/>
</dbReference>
<keyword evidence="1 6" id="KW-0963">Cytoplasm</keyword>
<dbReference type="CDD" id="cd10434">
    <property type="entry name" value="GIY-YIG_UvrC_Cho"/>
    <property type="match status" value="1"/>
</dbReference>
<dbReference type="Gene3D" id="3.30.420.340">
    <property type="entry name" value="UvrC, RNAse H endonuclease domain"/>
    <property type="match status" value="1"/>
</dbReference>
<sequence length="763" mass="84233">MTDDSNDIKHPPVPAVREAGESVALAGARVRETQAEKIARIKRELAEVPALPGVYLWKDASGQVIYVGKAKQLRARMRQYVNFQDERAKIPLLVEQIDSFEYLVVDNEHESLVLEKNLINQHAPFFNADFKDDKSYPFIALTKGDAFPAIKYTRERHRPDTRYFGPYTDSRAARTMVDIARRVVPLCAASCADWRALTRRIERAEERRARELRAEGASTADAARAARADGGCVAAALADAAAKPCFDAHVGLGPGACCGQITPEEYAAHVAQIERFLAGHHGEFVDELTAEMRDAADELDFERAGRLKARIDTINSLADKQHAVSSRSLDADVVGFFREETVAGAHVLMVREGRIINSNEFVLNRGTDVPDQDLLHNFLLRYYDATTSIPREVIVRELPEDAEVMEGWLTSKLASAHGAKVRFAAPRKGEKADLLAMAENNARHTLMRYKVRTNYDDKRINDALLQLESALALDAPPMRIECFDISTIHGSYTVASMVVFTNGKPDKNQYRRFKIKTPLDEANDFLSMQEVLSRRYAPERMADERFGSKPDLIILDGGKPQLSAALAMFDELGIDDIALAGLAKRDEELFVPWQDTGPVVLPGGSASLYLVKQVRDEAHRFAITFHRELRGKGMTASILDEVAGMGPVRKKALLKHFKSFRNLKEATLEEVKAARVVPDEVAEELVRVIAQYTVHREASDAALNARPGDASAAGELDGPDAAPEPPDGPDAPEPPDPDGPAAFDPDAAPGPKDPDAQEAPHER</sequence>
<dbReference type="InterPro" id="IPR010994">
    <property type="entry name" value="RuvA_2-like"/>
</dbReference>
<comment type="function">
    <text evidence="6">The UvrABC repair system catalyzes the recognition and processing of DNA lesions. UvrC both incises the 5' and 3' sides of the lesion. The N-terminal half is responsible for the 3' incision and the C-terminal half is responsible for the 5' incision.</text>
</comment>
<dbReference type="NCBIfam" id="TIGR00194">
    <property type="entry name" value="uvrC"/>
    <property type="match status" value="1"/>
</dbReference>
<dbReference type="InterPro" id="IPR047296">
    <property type="entry name" value="GIY-YIG_UvrC_Cho"/>
</dbReference>
<dbReference type="InterPro" id="IPR000305">
    <property type="entry name" value="GIY-YIG_endonuc"/>
</dbReference>
<keyword evidence="5 6" id="KW-0234">DNA repair</keyword>
<dbReference type="InterPro" id="IPR035901">
    <property type="entry name" value="GIY-YIG_endonuc_sf"/>
</dbReference>
<comment type="similarity">
    <text evidence="6">Belongs to the UvrC family.</text>
</comment>
<dbReference type="Pfam" id="PF02151">
    <property type="entry name" value="UVR"/>
    <property type="match status" value="1"/>
</dbReference>
<dbReference type="PROSITE" id="PS50164">
    <property type="entry name" value="GIY_YIG"/>
    <property type="match status" value="1"/>
</dbReference>
<keyword evidence="2 6" id="KW-0227">DNA damage</keyword>
<dbReference type="RefSeq" id="WP_242164520.1">
    <property type="nucleotide sequence ID" value="NZ_JAJMLW010000002.1"/>
</dbReference>
<dbReference type="Gene3D" id="1.10.150.20">
    <property type="entry name" value="5' to 3' exonuclease, C-terminal subdomain"/>
    <property type="match status" value="1"/>
</dbReference>
<dbReference type="InterPro" id="IPR050066">
    <property type="entry name" value="UvrABC_protein_C"/>
</dbReference>
<feature type="region of interest" description="Disordered" evidence="7">
    <location>
        <begin position="700"/>
        <end position="763"/>
    </location>
</feature>
<evidence type="ECO:0000256" key="5">
    <source>
        <dbReference type="ARBA" id="ARBA00023204"/>
    </source>
</evidence>
<dbReference type="SMART" id="SM00465">
    <property type="entry name" value="GIYc"/>
    <property type="match status" value="1"/>
</dbReference>
<feature type="domain" description="UvrC family homology region profile" evidence="10">
    <location>
        <begin position="333"/>
        <end position="569"/>
    </location>
</feature>
<evidence type="ECO:0000256" key="6">
    <source>
        <dbReference type="HAMAP-Rule" id="MF_00203"/>
    </source>
</evidence>
<feature type="domain" description="UVR" evidence="8">
    <location>
        <begin position="282"/>
        <end position="317"/>
    </location>
</feature>
<dbReference type="InterPro" id="IPR001162">
    <property type="entry name" value="UvrC_RNase_H_dom"/>
</dbReference>
<gene>
    <name evidence="6 11" type="primary">uvrC</name>
    <name evidence="11" type="ORF">LPT13_05785</name>
</gene>
<feature type="compositionally biased region" description="Pro residues" evidence="7">
    <location>
        <begin position="722"/>
        <end position="738"/>
    </location>
</feature>
<dbReference type="SUPFAM" id="SSF82771">
    <property type="entry name" value="GIY-YIG endonuclease"/>
    <property type="match status" value="1"/>
</dbReference>
<comment type="caution">
    <text evidence="11">The sequence shown here is derived from an EMBL/GenBank/DDBJ whole genome shotgun (WGS) entry which is preliminary data.</text>
</comment>
<dbReference type="InterPro" id="IPR004791">
    <property type="entry name" value="UvrC"/>
</dbReference>
<dbReference type="PROSITE" id="PS50151">
    <property type="entry name" value="UVR"/>
    <property type="match status" value="1"/>
</dbReference>
<comment type="subunit">
    <text evidence="6">Interacts with UvrB in an incision complex.</text>
</comment>
<dbReference type="Proteomes" id="UP001430755">
    <property type="component" value="Unassembled WGS sequence"/>
</dbReference>
<dbReference type="InterPro" id="IPR001943">
    <property type="entry name" value="UVR_dom"/>
</dbReference>
<feature type="compositionally biased region" description="Basic and acidic residues" evidence="7">
    <location>
        <begin position="752"/>
        <end position="763"/>
    </location>
</feature>
<keyword evidence="12" id="KW-1185">Reference proteome</keyword>
<proteinExistence type="inferred from homology"/>
<dbReference type="InterPro" id="IPR036876">
    <property type="entry name" value="UVR_dom_sf"/>
</dbReference>
<keyword evidence="6" id="KW-0742">SOS response</keyword>
<dbReference type="PROSITE" id="PS50165">
    <property type="entry name" value="UVRC"/>
    <property type="match status" value="1"/>
</dbReference>
<dbReference type="HAMAP" id="MF_00203">
    <property type="entry name" value="UvrC"/>
    <property type="match status" value="1"/>
</dbReference>
<evidence type="ECO:0000256" key="7">
    <source>
        <dbReference type="SAM" id="MobiDB-lite"/>
    </source>
</evidence>
<reference evidence="11" key="1">
    <citation type="submission" date="2021-11" db="EMBL/GenBank/DDBJ databases">
        <title>A Novel Adlercreutzia Species, isolated from a Allomyrina dichotoma larva feces.</title>
        <authorList>
            <person name="Suh M.K."/>
        </authorList>
    </citation>
    <scope>NUCLEOTIDE SEQUENCE</scope>
    <source>
        <strain evidence="11">JBNU-10</strain>
    </source>
</reference>